<dbReference type="EMBL" id="JAQHRD010000004">
    <property type="protein sequence ID" value="KAJ6441587.1"/>
    <property type="molecule type" value="Genomic_DNA"/>
</dbReference>
<dbReference type="InterPro" id="IPR042301">
    <property type="entry name" value="GH115_sf"/>
</dbReference>
<dbReference type="InterPro" id="IPR029018">
    <property type="entry name" value="Hex-like_dom2"/>
</dbReference>
<comment type="caution">
    <text evidence="4">The sequence shown here is derived from an EMBL/GenBank/DDBJ whole genome shotgun (WGS) entry which is preliminary data.</text>
</comment>
<evidence type="ECO:0000313" key="5">
    <source>
        <dbReference type="Proteomes" id="UP001163105"/>
    </source>
</evidence>
<dbReference type="Gene3D" id="3.30.379.10">
    <property type="entry name" value="Chitobiase/beta-hexosaminidase domain 2-like"/>
    <property type="match status" value="1"/>
</dbReference>
<sequence length="1030" mass="113561">MLENRFVGFEPGDKGADLVGAAILVDDNDSPGVKIAAENLAGDFASVTGGNRSVVTVVPDAEELPNTGTAKVAIIVGCIEASPLLQRLERQGQVDFRPIRGKWESFLTTVVDRPFGGCYEKALVIAGSDKRGAIFGIYTLSEQIGVSPWYWWADVPATHNRTIYAIPVTTTQGEPSVKFRGIFLNDEAPALTGWVLEKFGSYNSAFYRTVFELLLRLKANFMWPAMWPGYPNPGANFFLDDPDNPRVADEYGIVISTSHHEPMQRLTNEWFLENGEGSWDWETNRDKMTEFFREGARRARGYDSYFTIGLRGAYDRRLSGADPAAVLNDVIETQRGILDDVYGRSEDIPQLLALYRDIEHIYDEGRVDVPDDVTLLFQDDNNGTIRRLPTKKEAARKGGAGIYYHFEYVGLPRSYKWINSVSLGKAWHQLRYAYSRNVRRLWLFNVGDLKPLEMPITGAMSLAWNIHSVAHEAGGLRGFLRDVAARDFGTSLGREMGDVYHGYDRLVSMRKHELIEPDTLSLLHHREAERVLAAWTALLAAAQAVYARCAEEQKPAAYQLVLHPVRATRLLVALRVAQARNRLYARQRRNSANVAAAEALALFDADFDAQRAYHALLGGRWAGMLRQPHLGHDVSAWHAPSRDMVEGLCYVQRRQDSSPAVGQMGVSVEGHAGVRPGLVNEESDRTRPSRRDLVPGLTLGAVTRYGPPSRWFEVWTRGTPAVRWTAAVAAISSSLSSSCPWLRLSCCSGVLVPGEEDARVDISVDWDQVPNDFDDEVLIDVRSDAGDFEQVHLPVNGHRVPSSFRKGFVEGPGYVSMPGPSGIAPGYVVMPDTGRSPHGSIGLALALDEDEDNHKGKDKDRDEDGNTPDGGDDGAGHFLTYPFYQFSDTTTTTTATARITLEFGITLSTSPEDTTSYDLQVDDGAVTRHSRLERFTDESVAYGTKLGVPRAAGWLQGAADLVWRAEHHYYCASGAAGEAAGLLGPGPHVVRIRLRHVNMLLEKVVVDFGAAVGGESYLGPPASYEMGGDE</sequence>
<evidence type="ECO:0000256" key="1">
    <source>
        <dbReference type="ARBA" id="ARBA00022801"/>
    </source>
</evidence>
<accession>A0AB34FT79</accession>
<reference evidence="4" key="1">
    <citation type="submission" date="2023-01" db="EMBL/GenBank/DDBJ databases">
        <title>The growth and conidiation of Purpureocillium lavendulum are regulated by nitrogen source and histone H3K14 acetylation.</title>
        <authorList>
            <person name="Tang P."/>
            <person name="Han J."/>
            <person name="Zhang C."/>
            <person name="Tang P."/>
            <person name="Qi F."/>
            <person name="Zhang K."/>
            <person name="Liang L."/>
        </authorList>
    </citation>
    <scope>NUCLEOTIDE SEQUENCE</scope>
    <source>
        <strain evidence="4">YMF1.00683</strain>
    </source>
</reference>
<name>A0AB34FT79_9HYPO</name>
<feature type="compositionally biased region" description="Basic and acidic residues" evidence="2">
    <location>
        <begin position="852"/>
        <end position="864"/>
    </location>
</feature>
<dbReference type="PANTHER" id="PTHR37842">
    <property type="match status" value="1"/>
</dbReference>
<dbReference type="GO" id="GO:0016787">
    <property type="term" value="F:hydrolase activity"/>
    <property type="evidence" value="ECO:0007669"/>
    <property type="project" value="UniProtKB-KW"/>
</dbReference>
<feature type="region of interest" description="Disordered" evidence="2">
    <location>
        <begin position="848"/>
        <end position="874"/>
    </location>
</feature>
<evidence type="ECO:0000256" key="2">
    <source>
        <dbReference type="SAM" id="MobiDB-lite"/>
    </source>
</evidence>
<organism evidence="4 5">
    <name type="scientific">Purpureocillium lavendulum</name>
    <dbReference type="NCBI Taxonomy" id="1247861"/>
    <lineage>
        <taxon>Eukaryota</taxon>
        <taxon>Fungi</taxon>
        <taxon>Dikarya</taxon>
        <taxon>Ascomycota</taxon>
        <taxon>Pezizomycotina</taxon>
        <taxon>Sordariomycetes</taxon>
        <taxon>Hypocreomycetidae</taxon>
        <taxon>Hypocreales</taxon>
        <taxon>Ophiocordycipitaceae</taxon>
        <taxon>Purpureocillium</taxon>
    </lineage>
</organism>
<dbReference type="PANTHER" id="PTHR37842:SF2">
    <property type="entry name" value="GYLCOSYL HYDROLASE 115 C-TERMINAL DOMAIN-CONTAINING PROTEIN"/>
    <property type="match status" value="1"/>
</dbReference>
<protein>
    <submittedName>
        <fullName evidence="4">Glycoside hydrolase</fullName>
    </submittedName>
</protein>
<keyword evidence="5" id="KW-1185">Reference proteome</keyword>
<evidence type="ECO:0000259" key="3">
    <source>
        <dbReference type="Pfam" id="PF17829"/>
    </source>
</evidence>
<dbReference type="AlphaFoldDB" id="A0AB34FT79"/>
<dbReference type="Gene3D" id="3.20.20.520">
    <property type="entry name" value="Glycosyl hydrolase family 115"/>
    <property type="match status" value="1"/>
</dbReference>
<dbReference type="InterPro" id="IPR041437">
    <property type="entry name" value="GH115_C"/>
</dbReference>
<keyword evidence="1 4" id="KW-0378">Hydrolase</keyword>
<evidence type="ECO:0000313" key="4">
    <source>
        <dbReference type="EMBL" id="KAJ6441587.1"/>
    </source>
</evidence>
<dbReference type="InterPro" id="IPR031924">
    <property type="entry name" value="GH115"/>
</dbReference>
<dbReference type="Proteomes" id="UP001163105">
    <property type="component" value="Unassembled WGS sequence"/>
</dbReference>
<gene>
    <name evidence="4" type="ORF">O9K51_05138</name>
</gene>
<feature type="domain" description="Gylcosyl hydrolase 115 C-terminal" evidence="3">
    <location>
        <begin position="807"/>
        <end position="1021"/>
    </location>
</feature>
<proteinExistence type="predicted"/>
<dbReference type="Gene3D" id="2.60.120.1620">
    <property type="match status" value="1"/>
</dbReference>
<dbReference type="Pfam" id="PF17829">
    <property type="entry name" value="GH115_C"/>
    <property type="match status" value="1"/>
</dbReference>
<dbReference type="SUPFAM" id="SSF55545">
    <property type="entry name" value="beta-N-acetylhexosaminidase-like domain"/>
    <property type="match status" value="1"/>
</dbReference>
<dbReference type="Gene3D" id="1.20.58.2150">
    <property type="match status" value="1"/>
</dbReference>
<dbReference type="Pfam" id="PF15979">
    <property type="entry name" value="Glyco_hydro_115"/>
    <property type="match status" value="1"/>
</dbReference>